<dbReference type="Gene3D" id="1.10.150.870">
    <property type="match status" value="1"/>
</dbReference>
<dbReference type="SUPFAM" id="SSF89550">
    <property type="entry name" value="PHP domain-like"/>
    <property type="match status" value="1"/>
</dbReference>
<dbReference type="Proteomes" id="UP000295773">
    <property type="component" value="Unassembled WGS sequence"/>
</dbReference>
<gene>
    <name evidence="8" type="ORF">EDD61_101301</name>
</gene>
<dbReference type="GO" id="GO:0003887">
    <property type="term" value="F:DNA-directed DNA polymerase activity"/>
    <property type="evidence" value="ECO:0007669"/>
    <property type="project" value="UniProtKB-KW"/>
</dbReference>
<dbReference type="AlphaFoldDB" id="A0A4R3TMZ3"/>
<dbReference type="InterPro" id="IPR004805">
    <property type="entry name" value="DnaE2/DnaE/PolC"/>
</dbReference>
<dbReference type="RefSeq" id="WP_132223446.1">
    <property type="nucleotide sequence ID" value="NZ_JANKBG010000001.1"/>
</dbReference>
<dbReference type="InterPro" id="IPR041931">
    <property type="entry name" value="DNA_pol3_alpha_thumb_dom"/>
</dbReference>
<dbReference type="InterPro" id="IPR003141">
    <property type="entry name" value="Pol/His_phosphatase_N"/>
</dbReference>
<dbReference type="InterPro" id="IPR004013">
    <property type="entry name" value="PHP_dom"/>
</dbReference>
<dbReference type="InterPro" id="IPR029460">
    <property type="entry name" value="DNAPol_HHH"/>
</dbReference>
<feature type="domain" description="Polymerase/histidinol phosphatase N-terminal" evidence="7">
    <location>
        <begin position="3"/>
        <end position="70"/>
    </location>
</feature>
<keyword evidence="9" id="KW-1185">Reference proteome</keyword>
<evidence type="ECO:0000256" key="1">
    <source>
        <dbReference type="ARBA" id="ARBA00012417"/>
    </source>
</evidence>
<dbReference type="PANTHER" id="PTHR32294:SF0">
    <property type="entry name" value="DNA POLYMERASE III SUBUNIT ALPHA"/>
    <property type="match status" value="1"/>
</dbReference>
<proteinExistence type="predicted"/>
<dbReference type="SMART" id="SM00481">
    <property type="entry name" value="POLIIIAc"/>
    <property type="match status" value="1"/>
</dbReference>
<sequence length="1027" mass="117922">MSVHLHVRSCYTLLQSTMTIQKIVDSAKRYGYHAVALCDKEVMHGAMAFYHMAKKADIQPIFGMEVEVAEEEGIFGFILLAKNDDGYQALMKLSTMLNTKERKEQLTMEELLTYTKDCVVLTNGDQNQMETYLIKEEMEHLAAFLQRCKESFATFYVAISRNDSPLLRQKNRLLKALCQQMQIPTTALSRIYFDEAKGEESYKTLCAINQGVSLDDKMLNYSPKRYFRSKEEMVELYDEDDLAASDKIARMCHVEMKFPKAILPKFKNRYGMSSEEFLRRLCHKGLEKRMQYQKIPSVYEQRLRYELDVIISMGYADYFLIVWDFIRFAKTQDIYIGPGRGSAAGSLVAYCLGITHADPIRYHLLFERFLNPERVSMPDIDTDFPDDRRDEVIAYVHDLYGEHHVSHIITFNTLAAKQVLRDVGKAMQVAPRQIDLLCKLVPNRPKVTLQDAYQERVKFKQMINSGEQMRKLFAIALQLEGLPRHSSLHAAGIILSNEDISNVCPLIDVDEGMCATQFTMEYLEELGLIKMDFLGLRNLTIIDEIVHQINAKEKRLDIMHIPLDDAKTYQLIRSVDTVGVFQLESEGMKNLIRKMKPTCFEDIVATVALFRPGPMENIPRYLECRTHPEKVDYLHPDLKPILENTYGVMIYQEQVMQIAQTMAGFSLGKADNLRKAISKKKGKELQSLREDFVEGAKQKGYEESLAIRVYELIMKFANYGFNRSHSVAYGMIAYQMAYLKANAPLYFFTALLNSVIGSETKTSEYVFEARKRHIEILLPSVNQSSNQYEIEGNALRFPLVGIKGIGNAVSNVLIEERQKRGNFKDFFDFVARMEGQKLGKKTMEMLIFAGALDEFKINRSSLLASLDDAIRYGDLVKIEDQDQILFDFELVSKPALTSLKENAAQRAEREKEMLGFYLSAHPITALRDKMQQGLVPLIALTSHLHSYVKFICMVERTKQFRTKNGHLMMFVVGADETGKFDLVCMPNIYELHADDLIKGNYLYVEGVVDKETSCLVKKLIRIQKDEE</sequence>
<dbReference type="Pfam" id="PF14579">
    <property type="entry name" value="HHH_6"/>
    <property type="match status" value="1"/>
</dbReference>
<dbReference type="PANTHER" id="PTHR32294">
    <property type="entry name" value="DNA POLYMERASE III SUBUNIT ALPHA"/>
    <property type="match status" value="1"/>
</dbReference>
<evidence type="ECO:0000313" key="8">
    <source>
        <dbReference type="EMBL" id="TCU63646.1"/>
    </source>
</evidence>
<dbReference type="InterPro" id="IPR040982">
    <property type="entry name" value="DNA_pol3_finger"/>
</dbReference>
<dbReference type="InterPro" id="IPR011708">
    <property type="entry name" value="DNA_pol3_alpha_NTPase_dom"/>
</dbReference>
<comment type="caution">
    <text evidence="8">The sequence shown here is derived from an EMBL/GenBank/DDBJ whole genome shotgun (WGS) entry which is preliminary data.</text>
</comment>
<comment type="catalytic activity">
    <reaction evidence="6">
        <text>DNA(n) + a 2'-deoxyribonucleoside 5'-triphosphate = DNA(n+1) + diphosphate</text>
        <dbReference type="Rhea" id="RHEA:22508"/>
        <dbReference type="Rhea" id="RHEA-COMP:17339"/>
        <dbReference type="Rhea" id="RHEA-COMP:17340"/>
        <dbReference type="ChEBI" id="CHEBI:33019"/>
        <dbReference type="ChEBI" id="CHEBI:61560"/>
        <dbReference type="ChEBI" id="CHEBI:173112"/>
        <dbReference type="EC" id="2.7.7.7"/>
    </reaction>
</comment>
<dbReference type="Pfam" id="PF17657">
    <property type="entry name" value="DNA_pol3_finger"/>
    <property type="match status" value="1"/>
</dbReference>
<evidence type="ECO:0000256" key="5">
    <source>
        <dbReference type="ARBA" id="ARBA00022932"/>
    </source>
</evidence>
<dbReference type="CDD" id="cd04485">
    <property type="entry name" value="DnaE_OBF"/>
    <property type="match status" value="1"/>
</dbReference>
<dbReference type="Gene3D" id="1.10.10.1600">
    <property type="entry name" value="Bacterial DNA polymerase III alpha subunit, thumb domain"/>
    <property type="match status" value="1"/>
</dbReference>
<dbReference type="InterPro" id="IPR016195">
    <property type="entry name" value="Pol/histidinol_Pase-like"/>
</dbReference>
<dbReference type="CDD" id="cd07431">
    <property type="entry name" value="PHP_PolIIIA"/>
    <property type="match status" value="1"/>
</dbReference>
<keyword evidence="2" id="KW-0808">Transferase</keyword>
<accession>A0A4R3TMZ3</accession>
<dbReference type="Pfam" id="PF02811">
    <property type="entry name" value="PHP"/>
    <property type="match status" value="1"/>
</dbReference>
<evidence type="ECO:0000256" key="2">
    <source>
        <dbReference type="ARBA" id="ARBA00022679"/>
    </source>
</evidence>
<dbReference type="EMBL" id="SMBP01000001">
    <property type="protein sequence ID" value="TCU63646.1"/>
    <property type="molecule type" value="Genomic_DNA"/>
</dbReference>
<evidence type="ECO:0000256" key="6">
    <source>
        <dbReference type="ARBA" id="ARBA00049244"/>
    </source>
</evidence>
<evidence type="ECO:0000256" key="3">
    <source>
        <dbReference type="ARBA" id="ARBA00022695"/>
    </source>
</evidence>
<dbReference type="GO" id="GO:0008408">
    <property type="term" value="F:3'-5' exonuclease activity"/>
    <property type="evidence" value="ECO:0007669"/>
    <property type="project" value="InterPro"/>
</dbReference>
<organism evidence="8 9">
    <name type="scientific">Longicatena caecimuris</name>
    <dbReference type="NCBI Taxonomy" id="1796635"/>
    <lineage>
        <taxon>Bacteria</taxon>
        <taxon>Bacillati</taxon>
        <taxon>Bacillota</taxon>
        <taxon>Erysipelotrichia</taxon>
        <taxon>Erysipelotrichales</taxon>
        <taxon>Erysipelotrichaceae</taxon>
        <taxon>Longicatena</taxon>
    </lineage>
</organism>
<evidence type="ECO:0000313" key="9">
    <source>
        <dbReference type="Proteomes" id="UP000295773"/>
    </source>
</evidence>
<evidence type="ECO:0000256" key="4">
    <source>
        <dbReference type="ARBA" id="ARBA00022705"/>
    </source>
</evidence>
<reference evidence="8 9" key="1">
    <citation type="submission" date="2019-03" db="EMBL/GenBank/DDBJ databases">
        <title>Genomic Encyclopedia of Type Strains, Phase IV (KMG-IV): sequencing the most valuable type-strain genomes for metagenomic binning, comparative biology and taxonomic classification.</title>
        <authorList>
            <person name="Goeker M."/>
        </authorList>
    </citation>
    <scope>NUCLEOTIDE SEQUENCE [LARGE SCALE GENOMIC DNA]</scope>
    <source>
        <strain evidence="8 9">DSM 29481</strain>
    </source>
</reference>
<dbReference type="EC" id="2.7.7.7" evidence="1"/>
<dbReference type="NCBIfam" id="TIGR00594">
    <property type="entry name" value="polc"/>
    <property type="match status" value="1"/>
</dbReference>
<dbReference type="Pfam" id="PF07733">
    <property type="entry name" value="DNA_pol3_alpha"/>
    <property type="match status" value="1"/>
</dbReference>
<evidence type="ECO:0000259" key="7">
    <source>
        <dbReference type="SMART" id="SM00481"/>
    </source>
</evidence>
<keyword evidence="3" id="KW-0548">Nucleotidyltransferase</keyword>
<keyword evidence="5" id="KW-0239">DNA-directed DNA polymerase</keyword>
<dbReference type="Gene3D" id="3.20.20.140">
    <property type="entry name" value="Metal-dependent hydrolases"/>
    <property type="match status" value="1"/>
</dbReference>
<dbReference type="GO" id="GO:0006260">
    <property type="term" value="P:DNA replication"/>
    <property type="evidence" value="ECO:0007669"/>
    <property type="project" value="UniProtKB-KW"/>
</dbReference>
<keyword evidence="4" id="KW-0235">DNA replication</keyword>
<protein>
    <recommendedName>
        <fullName evidence="1">DNA-directed DNA polymerase</fullName>
        <ecNumber evidence="1">2.7.7.7</ecNumber>
    </recommendedName>
</protein>
<name>A0A4R3TMZ3_9FIRM</name>
<dbReference type="NCBIfam" id="NF004226">
    <property type="entry name" value="PRK05673.1"/>
    <property type="match status" value="1"/>
</dbReference>